<feature type="transmembrane region" description="Helical" evidence="1">
    <location>
        <begin position="27"/>
        <end position="46"/>
    </location>
</feature>
<dbReference type="OrthoDB" id="10326227at2759"/>
<feature type="transmembrane region" description="Helical" evidence="1">
    <location>
        <begin position="175"/>
        <end position="194"/>
    </location>
</feature>
<keyword evidence="3" id="KW-1185">Reference proteome</keyword>
<keyword evidence="1" id="KW-0812">Transmembrane</keyword>
<name>A0A9W8B0B8_9FUNG</name>
<keyword evidence="1" id="KW-1133">Transmembrane helix</keyword>
<reference evidence="2" key="1">
    <citation type="submission" date="2022-07" db="EMBL/GenBank/DDBJ databases">
        <title>Phylogenomic reconstructions and comparative analyses of Kickxellomycotina fungi.</title>
        <authorList>
            <person name="Reynolds N.K."/>
            <person name="Stajich J.E."/>
            <person name="Barry K."/>
            <person name="Grigoriev I.V."/>
            <person name="Crous P."/>
            <person name="Smith M.E."/>
        </authorList>
    </citation>
    <scope>NUCLEOTIDE SEQUENCE</scope>
    <source>
        <strain evidence="2">RSA 567</strain>
    </source>
</reference>
<sequence length="350" mass="39912">MERSDYLTSLPAWHLKFIYYMHQLSQLWFLLTTGVIAFHLHVLWINPACDHLHKYRPYYILVGLVLSALLMSPYLFCFQFTWSTAHQTLILSSVFAFLPVRTMVYVLTLVKLLALIYIAFIAVAIAVVLCTRRTHYHHYTHQLCENYSESPRLQVKGILHPMEPLVRSALCNSNLNLWNTLVGSAVSLSLHLLPSPWQQSTCALKVAASMMPALMGIANTIIFLFNPALHEIRREPAQAPGGNPDQVVLEKFPTIASDPYHVVEGPTAIDAQSNYQCRLPTERRRLKWVWFWSLRKHRSTWDMRDSSDSGCFPPISCCPSTHTLIENDVGRGNCVLFTAKETSLTILRAD</sequence>
<dbReference type="Proteomes" id="UP001151582">
    <property type="component" value="Unassembled WGS sequence"/>
</dbReference>
<comment type="caution">
    <text evidence="2">The sequence shown here is derived from an EMBL/GenBank/DDBJ whole genome shotgun (WGS) entry which is preliminary data.</text>
</comment>
<dbReference type="AlphaFoldDB" id="A0A9W8B0B8"/>
<organism evidence="2 3">
    <name type="scientific">Dimargaris verticillata</name>
    <dbReference type="NCBI Taxonomy" id="2761393"/>
    <lineage>
        <taxon>Eukaryota</taxon>
        <taxon>Fungi</taxon>
        <taxon>Fungi incertae sedis</taxon>
        <taxon>Zoopagomycota</taxon>
        <taxon>Kickxellomycotina</taxon>
        <taxon>Dimargaritomycetes</taxon>
        <taxon>Dimargaritales</taxon>
        <taxon>Dimargaritaceae</taxon>
        <taxon>Dimargaris</taxon>
    </lineage>
</organism>
<feature type="transmembrane region" description="Helical" evidence="1">
    <location>
        <begin position="206"/>
        <end position="225"/>
    </location>
</feature>
<gene>
    <name evidence="2" type="ORF">H4R34_005584</name>
</gene>
<evidence type="ECO:0000313" key="2">
    <source>
        <dbReference type="EMBL" id="KAJ1971915.1"/>
    </source>
</evidence>
<feature type="transmembrane region" description="Helical" evidence="1">
    <location>
        <begin position="58"/>
        <end position="82"/>
    </location>
</feature>
<feature type="transmembrane region" description="Helical" evidence="1">
    <location>
        <begin position="102"/>
        <end position="129"/>
    </location>
</feature>
<evidence type="ECO:0000256" key="1">
    <source>
        <dbReference type="SAM" id="Phobius"/>
    </source>
</evidence>
<evidence type="ECO:0000313" key="3">
    <source>
        <dbReference type="Proteomes" id="UP001151582"/>
    </source>
</evidence>
<dbReference type="EMBL" id="JANBQB010001204">
    <property type="protein sequence ID" value="KAJ1971915.1"/>
    <property type="molecule type" value="Genomic_DNA"/>
</dbReference>
<protein>
    <submittedName>
        <fullName evidence="2">Uncharacterized protein</fullName>
    </submittedName>
</protein>
<proteinExistence type="predicted"/>
<accession>A0A9W8B0B8</accession>
<keyword evidence="1" id="KW-0472">Membrane</keyword>